<dbReference type="SUPFAM" id="SSF56784">
    <property type="entry name" value="HAD-like"/>
    <property type="match status" value="1"/>
</dbReference>
<dbReference type="KEGG" id="mana:MAMMFC1_00117"/>
<proteinExistence type="predicted"/>
<dbReference type="Gene3D" id="3.40.50.1000">
    <property type="entry name" value="HAD superfamily/HAD-like"/>
    <property type="match status" value="1"/>
</dbReference>
<sequence length="277" mass="31045">MAIKSLYISDLDGTLLNSSKEISGYARKTINRLIENGVYFSVATARTAVSSTKMLAGLHINIPIILMNGAAIYDIAAGKYIKTETIPPEIADAILQVIRKHQITGFMYAISDNKLHAYYELLNTPALRDYYDERVTQYAKPFEQVDCFSSKITDNEIVYFTLMDTQERLANMVGDIKKLQGIDMVLSHDVYVENLWFLEIYGPNASKYNAVNYIRDYCGFNRIIGFGDNINDLPLLNACDEFYAVANALHVIKEKATGVIGDNNSDAVAKYIAEKEA</sequence>
<dbReference type="RefSeq" id="WP_126305622.1">
    <property type="nucleotide sequence ID" value="NZ_AP018449.1"/>
</dbReference>
<reference evidence="1 2" key="1">
    <citation type="journal article" date="2018" name="Int. J. Syst. Evol. Microbiol.">
        <title>Methylomusa anaerophila gen. nov., sp. nov., an anaerobic methanol-utilizing bacterium isolated from a microbial fuel cell.</title>
        <authorList>
            <person name="Amano N."/>
            <person name="Yamamuro A."/>
            <person name="Miyahara M."/>
            <person name="Kouzuma A."/>
            <person name="Abe T."/>
            <person name="Watanabe K."/>
        </authorList>
    </citation>
    <scope>NUCLEOTIDE SEQUENCE [LARGE SCALE GENOMIC DNA]</scope>
    <source>
        <strain evidence="1 2">MMFC1</strain>
    </source>
</reference>
<dbReference type="InterPro" id="IPR000150">
    <property type="entry name" value="Cof"/>
</dbReference>
<keyword evidence="2" id="KW-1185">Reference proteome</keyword>
<dbReference type="InterPro" id="IPR036412">
    <property type="entry name" value="HAD-like_sf"/>
</dbReference>
<dbReference type="Pfam" id="PF08282">
    <property type="entry name" value="Hydrolase_3"/>
    <property type="match status" value="1"/>
</dbReference>
<protein>
    <submittedName>
        <fullName evidence="1">Pyridoxal phosphate phosphatase YbhA</fullName>
        <ecNumber evidence="1">3.1.3.74</ecNumber>
    </submittedName>
</protein>
<organism evidence="1 2">
    <name type="scientific">Methylomusa anaerophila</name>
    <dbReference type="NCBI Taxonomy" id="1930071"/>
    <lineage>
        <taxon>Bacteria</taxon>
        <taxon>Bacillati</taxon>
        <taxon>Bacillota</taxon>
        <taxon>Negativicutes</taxon>
        <taxon>Selenomonadales</taxon>
        <taxon>Sporomusaceae</taxon>
        <taxon>Methylomusa</taxon>
    </lineage>
</organism>
<dbReference type="EMBL" id="AP018449">
    <property type="protein sequence ID" value="BBB89484.1"/>
    <property type="molecule type" value="Genomic_DNA"/>
</dbReference>
<dbReference type="InterPro" id="IPR006379">
    <property type="entry name" value="HAD-SF_hydro_IIB"/>
</dbReference>
<dbReference type="NCBIfam" id="TIGR01484">
    <property type="entry name" value="HAD-SF-IIB"/>
    <property type="match status" value="1"/>
</dbReference>
<accession>A0A348AEI6</accession>
<dbReference type="OrthoDB" id="9781413at2"/>
<dbReference type="GO" id="GO:0005829">
    <property type="term" value="C:cytosol"/>
    <property type="evidence" value="ECO:0007669"/>
    <property type="project" value="TreeGrafter"/>
</dbReference>
<dbReference type="Gene3D" id="3.30.1240.10">
    <property type="match status" value="1"/>
</dbReference>
<dbReference type="PANTHER" id="PTHR10000:SF8">
    <property type="entry name" value="HAD SUPERFAMILY HYDROLASE-LIKE, TYPE 3"/>
    <property type="match status" value="1"/>
</dbReference>
<dbReference type="NCBIfam" id="TIGR00099">
    <property type="entry name" value="Cof-subfamily"/>
    <property type="match status" value="1"/>
</dbReference>
<dbReference type="GO" id="GO:0000287">
    <property type="term" value="F:magnesium ion binding"/>
    <property type="evidence" value="ECO:0007669"/>
    <property type="project" value="TreeGrafter"/>
</dbReference>
<dbReference type="EC" id="3.1.3.74" evidence="1"/>
<dbReference type="PANTHER" id="PTHR10000">
    <property type="entry name" value="PHOSPHOSERINE PHOSPHATASE"/>
    <property type="match status" value="1"/>
</dbReference>
<keyword evidence="1" id="KW-0378">Hydrolase</keyword>
<name>A0A348AEI6_9FIRM</name>
<dbReference type="AlphaFoldDB" id="A0A348AEI6"/>
<evidence type="ECO:0000313" key="2">
    <source>
        <dbReference type="Proteomes" id="UP000276437"/>
    </source>
</evidence>
<dbReference type="InterPro" id="IPR023214">
    <property type="entry name" value="HAD_sf"/>
</dbReference>
<dbReference type="Proteomes" id="UP000276437">
    <property type="component" value="Chromosome"/>
</dbReference>
<gene>
    <name evidence="1" type="primary">ybhA</name>
    <name evidence="1" type="ORF">MAMMFC1_00117</name>
</gene>
<dbReference type="GO" id="GO:0033883">
    <property type="term" value="F:pyridoxal phosphatase activity"/>
    <property type="evidence" value="ECO:0007669"/>
    <property type="project" value="UniProtKB-EC"/>
</dbReference>
<evidence type="ECO:0000313" key="1">
    <source>
        <dbReference type="EMBL" id="BBB89484.1"/>
    </source>
</evidence>